<dbReference type="AlphaFoldDB" id="A0AA35Z2I8"/>
<accession>A0AA35Z2I8</accession>
<feature type="region of interest" description="Disordered" evidence="1">
    <location>
        <begin position="1"/>
        <end position="49"/>
    </location>
</feature>
<feature type="compositionally biased region" description="Basic and acidic residues" evidence="1">
    <location>
        <begin position="21"/>
        <end position="49"/>
    </location>
</feature>
<sequence>MVRLAKKTQKAKGSGALPKQWGEDKKEPQEKEKPDEHKLEQKSKANDQKAQEVEAKIAKITLETHNSLFRPWLIKRIQREAIDDLSVYWLEPMVSFDLNKEAYYQFDFPIIPRAFMFMCFEKIEKALTYVSELFYLKYTKPQYQTWRLKRIMGLKVSQTY</sequence>
<keyword evidence="3" id="KW-1185">Reference proteome</keyword>
<proteinExistence type="predicted"/>
<name>A0AA35Z2I8_LACSI</name>
<evidence type="ECO:0000256" key="1">
    <source>
        <dbReference type="SAM" id="MobiDB-lite"/>
    </source>
</evidence>
<gene>
    <name evidence="2" type="ORF">LSALG_LOCUS23770</name>
</gene>
<reference evidence="2" key="1">
    <citation type="submission" date="2023-04" db="EMBL/GenBank/DDBJ databases">
        <authorList>
            <person name="Vijverberg K."/>
            <person name="Xiong W."/>
            <person name="Schranz E."/>
        </authorList>
    </citation>
    <scope>NUCLEOTIDE SEQUENCE</scope>
</reference>
<evidence type="ECO:0000313" key="3">
    <source>
        <dbReference type="Proteomes" id="UP001177003"/>
    </source>
</evidence>
<dbReference type="Proteomes" id="UP001177003">
    <property type="component" value="Chromosome 5"/>
</dbReference>
<feature type="compositionally biased region" description="Basic residues" evidence="1">
    <location>
        <begin position="1"/>
        <end position="10"/>
    </location>
</feature>
<protein>
    <submittedName>
        <fullName evidence="2">Uncharacterized protein</fullName>
    </submittedName>
</protein>
<dbReference type="EMBL" id="OX465081">
    <property type="protein sequence ID" value="CAI9284227.1"/>
    <property type="molecule type" value="Genomic_DNA"/>
</dbReference>
<organism evidence="2 3">
    <name type="scientific">Lactuca saligna</name>
    <name type="common">Willowleaf lettuce</name>
    <dbReference type="NCBI Taxonomy" id="75948"/>
    <lineage>
        <taxon>Eukaryota</taxon>
        <taxon>Viridiplantae</taxon>
        <taxon>Streptophyta</taxon>
        <taxon>Embryophyta</taxon>
        <taxon>Tracheophyta</taxon>
        <taxon>Spermatophyta</taxon>
        <taxon>Magnoliopsida</taxon>
        <taxon>eudicotyledons</taxon>
        <taxon>Gunneridae</taxon>
        <taxon>Pentapetalae</taxon>
        <taxon>asterids</taxon>
        <taxon>campanulids</taxon>
        <taxon>Asterales</taxon>
        <taxon>Asteraceae</taxon>
        <taxon>Cichorioideae</taxon>
        <taxon>Cichorieae</taxon>
        <taxon>Lactucinae</taxon>
        <taxon>Lactuca</taxon>
    </lineage>
</organism>
<evidence type="ECO:0000313" key="2">
    <source>
        <dbReference type="EMBL" id="CAI9284227.1"/>
    </source>
</evidence>